<evidence type="ECO:0000313" key="1">
    <source>
        <dbReference type="Ensembl" id="ENSOANP00000001816.2"/>
    </source>
</evidence>
<proteinExistence type="predicted"/>
<organism evidence="1 2">
    <name type="scientific">Ornithorhynchus anatinus</name>
    <name type="common">Duckbill platypus</name>
    <dbReference type="NCBI Taxonomy" id="9258"/>
    <lineage>
        <taxon>Eukaryota</taxon>
        <taxon>Metazoa</taxon>
        <taxon>Chordata</taxon>
        <taxon>Craniata</taxon>
        <taxon>Vertebrata</taxon>
        <taxon>Euteleostomi</taxon>
        <taxon>Mammalia</taxon>
        <taxon>Monotremata</taxon>
        <taxon>Ornithorhynchidae</taxon>
        <taxon>Ornithorhynchus</taxon>
    </lineage>
</organism>
<evidence type="ECO:0000313" key="2">
    <source>
        <dbReference type="Proteomes" id="UP000002279"/>
    </source>
</evidence>
<dbReference type="STRING" id="9258.ENSOANP00000001816"/>
<dbReference type="eggNOG" id="ENOG502RZSS">
    <property type="taxonomic scope" value="Eukaryota"/>
</dbReference>
<dbReference type="InParanoid" id="F6R7Z5"/>
<protein>
    <submittedName>
        <fullName evidence="1">Uncharacterized protein</fullName>
    </submittedName>
</protein>
<reference evidence="1" key="3">
    <citation type="submission" date="2025-09" db="UniProtKB">
        <authorList>
            <consortium name="Ensembl"/>
        </authorList>
    </citation>
    <scope>IDENTIFICATION</scope>
    <source>
        <strain evidence="1">Glennie</strain>
    </source>
</reference>
<dbReference type="AlphaFoldDB" id="F6R7Z5"/>
<dbReference type="Bgee" id="ENSOANG00000001140">
    <property type="expression patterns" value="Expressed in testis and 3 other cell types or tissues"/>
</dbReference>
<dbReference type="Ensembl" id="ENSOANT00000001817.2">
    <property type="protein sequence ID" value="ENSOANP00000001816.2"/>
    <property type="gene ID" value="ENSOANG00000001140.2"/>
</dbReference>
<reference evidence="1 2" key="1">
    <citation type="journal article" date="2008" name="Nature">
        <title>Genome analysis of the platypus reveals unique signatures of evolution.</title>
        <authorList>
            <person name="Warren W.C."/>
            <person name="Hillier L.W."/>
            <person name="Marshall Graves J.A."/>
            <person name="Birney E."/>
            <person name="Ponting C.P."/>
            <person name="Grutzner F."/>
            <person name="Belov K."/>
            <person name="Miller W."/>
            <person name="Clarke L."/>
            <person name="Chinwalla A.T."/>
            <person name="Yang S.P."/>
            <person name="Heger A."/>
            <person name="Locke D.P."/>
            <person name="Miethke P."/>
            <person name="Waters P.D."/>
            <person name="Veyrunes F."/>
            <person name="Fulton L."/>
            <person name="Fulton B."/>
            <person name="Graves T."/>
            <person name="Wallis J."/>
            <person name="Puente X.S."/>
            <person name="Lopez-Otin C."/>
            <person name="Ordonez G.R."/>
            <person name="Eichler E.E."/>
            <person name="Chen L."/>
            <person name="Cheng Z."/>
            <person name="Deakin J.E."/>
            <person name="Alsop A."/>
            <person name="Thompson K."/>
            <person name="Kirby P."/>
            <person name="Papenfuss A.T."/>
            <person name="Wakefield M.J."/>
            <person name="Olender T."/>
            <person name="Lancet D."/>
            <person name="Huttley G.A."/>
            <person name="Smit A.F."/>
            <person name="Pask A."/>
            <person name="Temple-Smith P."/>
            <person name="Batzer M.A."/>
            <person name="Walker J.A."/>
            <person name="Konkel M.K."/>
            <person name="Harris R.S."/>
            <person name="Whittington C.M."/>
            <person name="Wong E.S."/>
            <person name="Gemmell N.J."/>
            <person name="Buschiazzo E."/>
            <person name="Vargas Jentzsch I.M."/>
            <person name="Merkel A."/>
            <person name="Schmitz J."/>
            <person name="Zemann A."/>
            <person name="Churakov G."/>
            <person name="Kriegs J.O."/>
            <person name="Brosius J."/>
            <person name="Murchison E.P."/>
            <person name="Sachidanandam R."/>
            <person name="Smith C."/>
            <person name="Hannon G.J."/>
            <person name="Tsend-Ayush E."/>
            <person name="McMillan D."/>
            <person name="Attenborough R."/>
            <person name="Rens W."/>
            <person name="Ferguson-Smith M."/>
            <person name="Lefevre C.M."/>
            <person name="Sharp J.A."/>
            <person name="Nicholas K.R."/>
            <person name="Ray D.A."/>
            <person name="Kube M."/>
            <person name="Reinhardt R."/>
            <person name="Pringle T.H."/>
            <person name="Taylor J."/>
            <person name="Jones R.C."/>
            <person name="Nixon B."/>
            <person name="Dacheux J.L."/>
            <person name="Niwa H."/>
            <person name="Sekita Y."/>
            <person name="Huang X."/>
            <person name="Stark A."/>
            <person name="Kheradpour P."/>
            <person name="Kellis M."/>
            <person name="Flicek P."/>
            <person name="Chen Y."/>
            <person name="Webber C."/>
            <person name="Hardison R."/>
            <person name="Nelson J."/>
            <person name="Hallsworth-Pepin K."/>
            <person name="Delehaunty K."/>
            <person name="Markovic C."/>
            <person name="Minx P."/>
            <person name="Feng Y."/>
            <person name="Kremitzki C."/>
            <person name="Mitreva M."/>
            <person name="Glasscock J."/>
            <person name="Wylie T."/>
            <person name="Wohldmann P."/>
            <person name="Thiru P."/>
            <person name="Nhan M.N."/>
            <person name="Pohl C.S."/>
            <person name="Smith S.M."/>
            <person name="Hou S."/>
            <person name="Nefedov M."/>
            <person name="de Jong P.J."/>
            <person name="Renfree M.B."/>
            <person name="Mardis E.R."/>
            <person name="Wilson R.K."/>
        </authorList>
    </citation>
    <scope>NUCLEOTIDE SEQUENCE [LARGE SCALE GENOMIC DNA]</scope>
    <source>
        <strain evidence="1 2">Glennie</strain>
    </source>
</reference>
<dbReference type="GeneTree" id="ENSGT01030000235698"/>
<dbReference type="OMA" id="GHAKEKQ"/>
<keyword evidence="2" id="KW-1185">Reference proteome</keyword>
<sequence>MAGHAKEKQPLDEVQKNLIMCELTRKELRTQKLHTQYSVNPNSKGHWGNNAGI</sequence>
<accession>F6R7Z5</accession>
<name>F6R7Z5_ORNAN</name>
<dbReference type="Proteomes" id="UP000002279">
    <property type="component" value="Chromosome 17"/>
</dbReference>
<dbReference type="HOGENOM" id="CLU_155974_0_0_1"/>
<reference evidence="1" key="2">
    <citation type="submission" date="2025-08" db="UniProtKB">
        <authorList>
            <consortium name="Ensembl"/>
        </authorList>
    </citation>
    <scope>IDENTIFICATION</scope>
    <source>
        <strain evidence="1">Glennie</strain>
    </source>
</reference>